<comment type="caution">
    <text evidence="4">The sequence shown here is derived from an EMBL/GenBank/DDBJ whole genome shotgun (WGS) entry which is preliminary data.</text>
</comment>
<dbReference type="InterPro" id="IPR000383">
    <property type="entry name" value="Xaa-Pro-like_dom"/>
</dbReference>
<proteinExistence type="predicted"/>
<dbReference type="InterPro" id="IPR008979">
    <property type="entry name" value="Galactose-bd-like_sf"/>
</dbReference>
<feature type="region of interest" description="Disordered" evidence="2">
    <location>
        <begin position="326"/>
        <end position="359"/>
    </location>
</feature>
<dbReference type="NCBIfam" id="TIGR00976">
    <property type="entry name" value="CocE_NonD"/>
    <property type="match status" value="2"/>
</dbReference>
<evidence type="ECO:0000259" key="3">
    <source>
        <dbReference type="SMART" id="SM00939"/>
    </source>
</evidence>
<accession>A0ABN1W0K7</accession>
<organism evidence="4 5">
    <name type="scientific">Kitasatospora nipponensis</name>
    <dbReference type="NCBI Taxonomy" id="258049"/>
    <lineage>
        <taxon>Bacteria</taxon>
        <taxon>Bacillati</taxon>
        <taxon>Actinomycetota</taxon>
        <taxon>Actinomycetes</taxon>
        <taxon>Kitasatosporales</taxon>
        <taxon>Streptomycetaceae</taxon>
        <taxon>Kitasatospora</taxon>
    </lineage>
</organism>
<dbReference type="EMBL" id="BAAALF010000017">
    <property type="protein sequence ID" value="GAA1226190.1"/>
    <property type="molecule type" value="Genomic_DNA"/>
</dbReference>
<dbReference type="InterPro" id="IPR005674">
    <property type="entry name" value="CocE/Ser_esterase"/>
</dbReference>
<dbReference type="SUPFAM" id="SSF53474">
    <property type="entry name" value="alpha/beta-Hydrolases"/>
    <property type="match status" value="1"/>
</dbReference>
<dbReference type="SUPFAM" id="SSF49785">
    <property type="entry name" value="Galactose-binding domain-like"/>
    <property type="match status" value="1"/>
</dbReference>
<feature type="compositionally biased region" description="Polar residues" evidence="2">
    <location>
        <begin position="335"/>
        <end position="345"/>
    </location>
</feature>
<dbReference type="InterPro" id="IPR050585">
    <property type="entry name" value="Xaa-Pro_dipeptidyl-ppase/CocE"/>
</dbReference>
<dbReference type="SMART" id="SM00939">
    <property type="entry name" value="PepX_C"/>
    <property type="match status" value="1"/>
</dbReference>
<dbReference type="PANTHER" id="PTHR43056">
    <property type="entry name" value="PEPTIDASE S9 PROLYL OLIGOPEPTIDASE"/>
    <property type="match status" value="1"/>
</dbReference>
<dbReference type="GO" id="GO:0016787">
    <property type="term" value="F:hydrolase activity"/>
    <property type="evidence" value="ECO:0007669"/>
    <property type="project" value="UniProtKB-KW"/>
</dbReference>
<sequence length="531" mass="58955">MHTLKDEWITASDGVRICVDVHLPPGDGPFPTLYAVAPYQKDLLHLPPVSVFRSIETGPVDYWTGHGYAVVVGDQRGTGKSEGEFALFGPAEQRDFHDTIEWIATRPWSTGKVSMLGESAYSVNQWLAAAQRPPHLTCALIYNGFTDLYRDAVYHGGIYSLGFLTSWSTDHLRAAATIGGGTPPRPGGIGTDVIGLTLERPVVDDWWEQRAVKVEEIDVPVLNIAWWYGIGLHLRGQLDGYERLRGTDKRLLVLAGTDSHERYYQAEFLDAHVRPWYDHWLKGVDNGVMDGPPVRIEVANSGRPPRPEAEWPPRRAVPTAFHLTPEPANAVDSLNDGSLTTTAPTRPNGPPTGYAYPDPRWTVGTTVITDGIPQPTRGILTFTTPPLDHDTEVTGKITLVLYAESDRTDTDFHVKISEQKAVPKLRRALMRKVAANVPPPSVMVTRGWLKASHRTHPPEPIEPGTVVRFEIEVWPTSYLFPRGSRIRLEIANGDSPVADGLFHHYYGHQVGRLLVHHDAEHPSHLVLPVIQ</sequence>
<dbReference type="Gene3D" id="1.10.3020.20">
    <property type="match status" value="1"/>
</dbReference>
<dbReference type="Pfam" id="PF02129">
    <property type="entry name" value="Peptidase_S15"/>
    <property type="match status" value="1"/>
</dbReference>
<protein>
    <submittedName>
        <fullName evidence="4">CocE/NonD family hydrolase</fullName>
    </submittedName>
</protein>
<dbReference type="Gene3D" id="3.40.50.1820">
    <property type="entry name" value="alpha/beta hydrolase"/>
    <property type="match status" value="1"/>
</dbReference>
<evidence type="ECO:0000313" key="5">
    <source>
        <dbReference type="Proteomes" id="UP001500037"/>
    </source>
</evidence>
<reference evidence="4 5" key="1">
    <citation type="journal article" date="2019" name="Int. J. Syst. Evol. Microbiol.">
        <title>The Global Catalogue of Microorganisms (GCM) 10K type strain sequencing project: providing services to taxonomists for standard genome sequencing and annotation.</title>
        <authorList>
            <consortium name="The Broad Institute Genomics Platform"/>
            <consortium name="The Broad Institute Genome Sequencing Center for Infectious Disease"/>
            <person name="Wu L."/>
            <person name="Ma J."/>
        </authorList>
    </citation>
    <scope>NUCLEOTIDE SEQUENCE [LARGE SCALE GENOMIC DNA]</scope>
    <source>
        <strain evidence="4 5">JCM 13004</strain>
    </source>
</reference>
<evidence type="ECO:0000256" key="1">
    <source>
        <dbReference type="ARBA" id="ARBA00022801"/>
    </source>
</evidence>
<gene>
    <name evidence="4" type="ORF">GCM10009665_15950</name>
</gene>
<dbReference type="RefSeq" id="WP_344440530.1">
    <property type="nucleotide sequence ID" value="NZ_BAAALF010000017.1"/>
</dbReference>
<dbReference type="Proteomes" id="UP001500037">
    <property type="component" value="Unassembled WGS sequence"/>
</dbReference>
<feature type="domain" description="Xaa-Pro dipeptidyl-peptidase C-terminal" evidence="3">
    <location>
        <begin position="274"/>
        <end position="526"/>
    </location>
</feature>
<keyword evidence="1 4" id="KW-0378">Hydrolase</keyword>
<evidence type="ECO:0000313" key="4">
    <source>
        <dbReference type="EMBL" id="GAA1226190.1"/>
    </source>
</evidence>
<dbReference type="InterPro" id="IPR029058">
    <property type="entry name" value="AB_hydrolase_fold"/>
</dbReference>
<dbReference type="Gene3D" id="2.60.120.260">
    <property type="entry name" value="Galactose-binding domain-like"/>
    <property type="match status" value="1"/>
</dbReference>
<name>A0ABN1W0K7_9ACTN</name>
<keyword evidence="5" id="KW-1185">Reference proteome</keyword>
<dbReference type="PANTHER" id="PTHR43056:SF10">
    <property type="entry name" value="COCE_NOND FAMILY, PUTATIVE (AFU_ORTHOLOGUE AFUA_7G00600)-RELATED"/>
    <property type="match status" value="1"/>
</dbReference>
<dbReference type="Pfam" id="PF08530">
    <property type="entry name" value="PepX_C"/>
    <property type="match status" value="1"/>
</dbReference>
<dbReference type="InterPro" id="IPR013736">
    <property type="entry name" value="Xaa-Pro_dipept_C"/>
</dbReference>
<evidence type="ECO:0000256" key="2">
    <source>
        <dbReference type="SAM" id="MobiDB-lite"/>
    </source>
</evidence>